<accession>A0A368PTV2</accession>
<sequence>MDTQLRRAQPNSKAPTAGLMMPVLRKGSLCHIEYSEVATRIRDVPRRRQSTQRSGALAAGDFPLATAAQAPNQHGQGLAKQERIKRWSDREGSIGRTSRYRRRASQPGQLSTAGLAGKHRFAGSPVPTAGCGFPISVFTSRLKVHRSGKQVCDCDVWLAKCTRVILQEKCPRKRGIK</sequence>
<evidence type="ECO:0000313" key="2">
    <source>
        <dbReference type="EMBL" id="RCV09175.1"/>
    </source>
</evidence>
<reference evidence="2" key="1">
    <citation type="journal article" date="2012" name="Nat. Biotechnol.">
        <title>Reference genome sequence of the model plant Setaria.</title>
        <authorList>
            <person name="Bennetzen J.L."/>
            <person name="Schmutz J."/>
            <person name="Wang H."/>
            <person name="Percifield R."/>
            <person name="Hawkins J."/>
            <person name="Pontaroli A.C."/>
            <person name="Estep M."/>
            <person name="Feng L."/>
            <person name="Vaughn J.N."/>
            <person name="Grimwood J."/>
            <person name="Jenkins J."/>
            <person name="Barry K."/>
            <person name="Lindquist E."/>
            <person name="Hellsten U."/>
            <person name="Deshpande S."/>
            <person name="Wang X."/>
            <person name="Wu X."/>
            <person name="Mitros T."/>
            <person name="Triplett J."/>
            <person name="Yang X."/>
            <person name="Ye C.Y."/>
            <person name="Mauro-Herrera M."/>
            <person name="Wang L."/>
            <person name="Li P."/>
            <person name="Sharma M."/>
            <person name="Sharma R."/>
            <person name="Ronald P.C."/>
            <person name="Panaud O."/>
            <person name="Kellogg E.A."/>
            <person name="Brutnell T.P."/>
            <person name="Doust A.N."/>
            <person name="Tuskan G.A."/>
            <person name="Rokhsar D."/>
            <person name="Devos K.M."/>
        </authorList>
    </citation>
    <scope>NUCLEOTIDE SEQUENCE [LARGE SCALE GENOMIC DNA]</scope>
    <source>
        <strain evidence="2">Yugu1</strain>
    </source>
</reference>
<gene>
    <name evidence="2" type="ORF">SETIT_2G006000v2</name>
</gene>
<name>A0A368PTV2_SETIT</name>
<organism evidence="2">
    <name type="scientific">Setaria italica</name>
    <name type="common">Foxtail millet</name>
    <name type="synonym">Panicum italicum</name>
    <dbReference type="NCBI Taxonomy" id="4555"/>
    <lineage>
        <taxon>Eukaryota</taxon>
        <taxon>Viridiplantae</taxon>
        <taxon>Streptophyta</taxon>
        <taxon>Embryophyta</taxon>
        <taxon>Tracheophyta</taxon>
        <taxon>Spermatophyta</taxon>
        <taxon>Magnoliopsida</taxon>
        <taxon>Liliopsida</taxon>
        <taxon>Poales</taxon>
        <taxon>Poaceae</taxon>
        <taxon>PACMAD clade</taxon>
        <taxon>Panicoideae</taxon>
        <taxon>Panicodae</taxon>
        <taxon>Paniceae</taxon>
        <taxon>Cenchrinae</taxon>
        <taxon>Setaria</taxon>
    </lineage>
</organism>
<dbReference type="EMBL" id="CM003529">
    <property type="protein sequence ID" value="RCV09175.1"/>
    <property type="molecule type" value="Genomic_DNA"/>
</dbReference>
<evidence type="ECO:0000256" key="1">
    <source>
        <dbReference type="SAM" id="MobiDB-lite"/>
    </source>
</evidence>
<reference evidence="2" key="2">
    <citation type="submission" date="2015-07" db="EMBL/GenBank/DDBJ databases">
        <authorList>
            <person name="Noorani M."/>
        </authorList>
    </citation>
    <scope>NUCLEOTIDE SEQUENCE</scope>
    <source>
        <strain evidence="2">Yugu1</strain>
    </source>
</reference>
<protein>
    <submittedName>
        <fullName evidence="2">Uncharacterized protein</fullName>
    </submittedName>
</protein>
<dbReference type="AlphaFoldDB" id="A0A368PTV2"/>
<feature type="region of interest" description="Disordered" evidence="1">
    <location>
        <begin position="90"/>
        <end position="112"/>
    </location>
</feature>
<proteinExistence type="predicted"/>